<dbReference type="CDD" id="cd03801">
    <property type="entry name" value="GT4_PimA-like"/>
    <property type="match status" value="1"/>
</dbReference>
<sequence>MKILHIISGGEVGGSREHVISLLNMYPKEQVTLLVFQEGMLSTEAKALGINVIILKQKNRYQISVLSQLTKYINHNHFDIVHSHGPRANLFCSLIRHNIDSKWVITLHSDPSLDFMKKGIIGKFFAWLNIYSLKKADLILAVSDRFADMVIEYGVSEDKVYTIFNGINFDAPDVGFDRQNFNLNETDFVISMIARLHPVKGHQIVLNALDKLKQKHNLKLLLVGNGPIEDEIKHQVEKMGLSNHVFFLGFRKDVDSILGISDVSVLASYSESFPLVLLESARVKVPIISTDVGGVKKLIDSEDKGWLIPIGDEEALRIAFEDAIILKAEGKLKNIGIKLYEHASSNYSVQHLFNAINQAYESLLK</sequence>
<feature type="domain" description="Glycosyl transferase family 1" evidence="1">
    <location>
        <begin position="176"/>
        <end position="324"/>
    </location>
</feature>
<accession>A0A4U1D3N5</accession>
<evidence type="ECO:0000259" key="1">
    <source>
        <dbReference type="Pfam" id="PF00534"/>
    </source>
</evidence>
<evidence type="ECO:0000313" key="4">
    <source>
        <dbReference type="Proteomes" id="UP000307756"/>
    </source>
</evidence>
<feature type="domain" description="Glycosyltransferase subfamily 4-like N-terminal" evidence="2">
    <location>
        <begin position="12"/>
        <end position="170"/>
    </location>
</feature>
<keyword evidence="3" id="KW-0808">Transferase</keyword>
<dbReference type="PANTHER" id="PTHR12526:SF638">
    <property type="entry name" value="SPORE COAT PROTEIN SA"/>
    <property type="match status" value="1"/>
</dbReference>
<dbReference type="EMBL" id="SWBM01000002">
    <property type="protein sequence ID" value="TKC17005.1"/>
    <property type="molecule type" value="Genomic_DNA"/>
</dbReference>
<keyword evidence="4" id="KW-1185">Reference proteome</keyword>
<dbReference type="AlphaFoldDB" id="A0A4U1D3N5"/>
<dbReference type="InterPro" id="IPR001296">
    <property type="entry name" value="Glyco_trans_1"/>
</dbReference>
<reference evidence="3 4" key="1">
    <citation type="journal article" date="2011" name="J. Microbiol.">
        <title>Bacillus kyonggiensis sp. nov., isolated from soil of a lettuce field.</title>
        <authorList>
            <person name="Dong K."/>
            <person name="Lee S."/>
        </authorList>
    </citation>
    <scope>NUCLEOTIDE SEQUENCE [LARGE SCALE GENOMIC DNA]</scope>
    <source>
        <strain evidence="3 4">NB22</strain>
    </source>
</reference>
<comment type="caution">
    <text evidence="3">The sequence shown here is derived from an EMBL/GenBank/DDBJ whole genome shotgun (WGS) entry which is preliminary data.</text>
</comment>
<proteinExistence type="predicted"/>
<name>A0A4U1D3N5_9BACI</name>
<dbReference type="Pfam" id="PF00534">
    <property type="entry name" value="Glycos_transf_1"/>
    <property type="match status" value="1"/>
</dbReference>
<organism evidence="3 4">
    <name type="scientific">Robertmurraya kyonggiensis</name>
    <dbReference type="NCBI Taxonomy" id="1037680"/>
    <lineage>
        <taxon>Bacteria</taxon>
        <taxon>Bacillati</taxon>
        <taxon>Bacillota</taxon>
        <taxon>Bacilli</taxon>
        <taxon>Bacillales</taxon>
        <taxon>Bacillaceae</taxon>
        <taxon>Robertmurraya</taxon>
    </lineage>
</organism>
<dbReference type="InterPro" id="IPR028098">
    <property type="entry name" value="Glyco_trans_4-like_N"/>
</dbReference>
<gene>
    <name evidence="3" type="ORF">FA727_13180</name>
</gene>
<dbReference type="SUPFAM" id="SSF53756">
    <property type="entry name" value="UDP-Glycosyltransferase/glycogen phosphorylase"/>
    <property type="match status" value="1"/>
</dbReference>
<protein>
    <submittedName>
        <fullName evidence="3">Glycosyltransferase family 4 protein</fullName>
    </submittedName>
</protein>
<dbReference type="PANTHER" id="PTHR12526">
    <property type="entry name" value="GLYCOSYLTRANSFERASE"/>
    <property type="match status" value="1"/>
</dbReference>
<evidence type="ECO:0000259" key="2">
    <source>
        <dbReference type="Pfam" id="PF13439"/>
    </source>
</evidence>
<dbReference type="RefSeq" id="WP_136831488.1">
    <property type="nucleotide sequence ID" value="NZ_SWBM01000002.1"/>
</dbReference>
<dbReference type="OrthoDB" id="9804196at2"/>
<dbReference type="GO" id="GO:0016757">
    <property type="term" value="F:glycosyltransferase activity"/>
    <property type="evidence" value="ECO:0007669"/>
    <property type="project" value="InterPro"/>
</dbReference>
<dbReference type="Proteomes" id="UP000307756">
    <property type="component" value="Unassembled WGS sequence"/>
</dbReference>
<evidence type="ECO:0000313" key="3">
    <source>
        <dbReference type="EMBL" id="TKC17005.1"/>
    </source>
</evidence>
<dbReference type="Gene3D" id="3.40.50.2000">
    <property type="entry name" value="Glycogen Phosphorylase B"/>
    <property type="match status" value="2"/>
</dbReference>
<dbReference type="Pfam" id="PF13439">
    <property type="entry name" value="Glyco_transf_4"/>
    <property type="match status" value="1"/>
</dbReference>